<reference evidence="1 2" key="1">
    <citation type="submission" date="2016-03" db="EMBL/GenBank/DDBJ databases">
        <title>Complete genome sequence of Pedobacter cryoconitis PAMC 27485.</title>
        <authorList>
            <person name="Lee J."/>
            <person name="Kim O.-S."/>
        </authorList>
    </citation>
    <scope>NUCLEOTIDE SEQUENCE [LARGE SCALE GENOMIC DNA]</scope>
    <source>
        <strain evidence="1 2">PAMC 27485</strain>
    </source>
</reference>
<protein>
    <submittedName>
        <fullName evidence="1">Uncharacterized protein</fullName>
    </submittedName>
</protein>
<dbReference type="KEGG" id="pcm:AY601_0815"/>
<dbReference type="EMBL" id="CP014504">
    <property type="protein sequence ID" value="AMP97757.1"/>
    <property type="molecule type" value="Genomic_DNA"/>
</dbReference>
<dbReference type="Proteomes" id="UP000071561">
    <property type="component" value="Chromosome"/>
</dbReference>
<sequence length="73" mass="8657">MYINNHKLTYANLIRCKIPFKTTYKMPVKTNRQIRYNFNCNLIKQPGKKNIAAVMKLIIIYDTASSQQRYLTN</sequence>
<proteinExistence type="predicted"/>
<dbReference type="PATRIC" id="fig|188932.3.peg.838"/>
<organism evidence="1 2">
    <name type="scientific">Pedobacter cryoconitis</name>
    <dbReference type="NCBI Taxonomy" id="188932"/>
    <lineage>
        <taxon>Bacteria</taxon>
        <taxon>Pseudomonadati</taxon>
        <taxon>Bacteroidota</taxon>
        <taxon>Sphingobacteriia</taxon>
        <taxon>Sphingobacteriales</taxon>
        <taxon>Sphingobacteriaceae</taxon>
        <taxon>Pedobacter</taxon>
    </lineage>
</organism>
<gene>
    <name evidence="1" type="ORF">AY601_0815</name>
</gene>
<name>A0A127V959_9SPHI</name>
<evidence type="ECO:0000313" key="1">
    <source>
        <dbReference type="EMBL" id="AMP97757.1"/>
    </source>
</evidence>
<accession>A0A127V959</accession>
<evidence type="ECO:0000313" key="2">
    <source>
        <dbReference type="Proteomes" id="UP000071561"/>
    </source>
</evidence>
<keyword evidence="2" id="KW-1185">Reference proteome</keyword>
<dbReference type="AlphaFoldDB" id="A0A127V959"/>